<evidence type="ECO:0000313" key="3">
    <source>
        <dbReference type="Proteomes" id="UP001523566"/>
    </source>
</evidence>
<evidence type="ECO:0000313" key="2">
    <source>
        <dbReference type="EMBL" id="MCP1101989.1"/>
    </source>
</evidence>
<proteinExistence type="predicted"/>
<reference evidence="2 3" key="1">
    <citation type="journal article" date="2022" name="Genome Biol. Evol.">
        <title>Host diet, physiology and behaviors set the stage for Lachnospiraceae cladogenesis.</title>
        <authorList>
            <person name="Vera-Ponce De Leon A."/>
            <person name="Schneider M."/>
            <person name="Jahnes B.C."/>
            <person name="Sadowski V."/>
            <person name="Camuy-Velez L.A."/>
            <person name="Duan J."/>
            <person name="Sabree Z.L."/>
        </authorList>
    </citation>
    <scope>NUCLEOTIDE SEQUENCE [LARGE SCALE GENOMIC DNA]</scope>
    <source>
        <strain evidence="2 3">PAL113</strain>
    </source>
</reference>
<accession>A0ABT1E831</accession>
<comment type="caution">
    <text evidence="2">The sequence shown here is derived from an EMBL/GenBank/DDBJ whole genome shotgun (WGS) entry which is preliminary data.</text>
</comment>
<dbReference type="RefSeq" id="WP_262065777.1">
    <property type="nucleotide sequence ID" value="NZ_JAMXOD010000006.1"/>
</dbReference>
<feature type="transmembrane region" description="Helical" evidence="1">
    <location>
        <begin position="12"/>
        <end position="36"/>
    </location>
</feature>
<feature type="transmembrane region" description="Helical" evidence="1">
    <location>
        <begin position="56"/>
        <end position="76"/>
    </location>
</feature>
<organism evidence="2 3">
    <name type="scientific">Aequitasia blattaphilus</name>
    <dbReference type="NCBI Taxonomy" id="2949332"/>
    <lineage>
        <taxon>Bacteria</taxon>
        <taxon>Bacillati</taxon>
        <taxon>Bacillota</taxon>
        <taxon>Clostridia</taxon>
        <taxon>Lachnospirales</taxon>
        <taxon>Lachnospiraceae</taxon>
        <taxon>Aequitasia</taxon>
    </lineage>
</organism>
<feature type="transmembrane region" description="Helical" evidence="1">
    <location>
        <begin position="88"/>
        <end position="110"/>
    </location>
</feature>
<keyword evidence="1" id="KW-0472">Membrane</keyword>
<evidence type="ECO:0000256" key="1">
    <source>
        <dbReference type="SAM" id="Phobius"/>
    </source>
</evidence>
<gene>
    <name evidence="2" type="ORF">NK125_06105</name>
</gene>
<protein>
    <submittedName>
        <fullName evidence="2">Uncharacterized protein</fullName>
    </submittedName>
</protein>
<dbReference type="Proteomes" id="UP001523566">
    <property type="component" value="Unassembled WGS sequence"/>
</dbReference>
<name>A0ABT1E831_9FIRM</name>
<keyword evidence="3" id="KW-1185">Reference proteome</keyword>
<dbReference type="EMBL" id="JAMZFW010000006">
    <property type="protein sequence ID" value="MCP1101989.1"/>
    <property type="molecule type" value="Genomic_DNA"/>
</dbReference>
<keyword evidence="1" id="KW-1133">Transmembrane helix</keyword>
<keyword evidence="1" id="KW-0812">Transmembrane</keyword>
<feature type="transmembrane region" description="Helical" evidence="1">
    <location>
        <begin position="116"/>
        <end position="133"/>
    </location>
</feature>
<sequence>MNQTMNELVKRLWYVVVYAIFNIGFLISLNKLNAVLLSEGLDENPWELLAYNDHIALKYFGFAVVIFLVGILLFVILMKRILGGECDVAELIATLFSAFAVLMLLVILIILIDNPILRAVMGIGIIGAFFLSAQSN</sequence>